<name>A0A915IGT5_ROMCU</name>
<reference evidence="2" key="1">
    <citation type="submission" date="2022-11" db="UniProtKB">
        <authorList>
            <consortium name="WormBaseParasite"/>
        </authorList>
    </citation>
    <scope>IDENTIFICATION</scope>
</reference>
<keyword evidence="1" id="KW-1185">Reference proteome</keyword>
<evidence type="ECO:0000313" key="2">
    <source>
        <dbReference type="WBParaSite" id="nRc.2.0.1.t13386-RA"/>
    </source>
</evidence>
<accession>A0A915IGT5</accession>
<evidence type="ECO:0000313" key="1">
    <source>
        <dbReference type="Proteomes" id="UP000887565"/>
    </source>
</evidence>
<dbReference type="Proteomes" id="UP000887565">
    <property type="component" value="Unplaced"/>
</dbReference>
<dbReference type="WBParaSite" id="nRc.2.0.1.t13386-RA">
    <property type="protein sequence ID" value="nRc.2.0.1.t13386-RA"/>
    <property type="gene ID" value="nRc.2.0.1.g13386"/>
</dbReference>
<proteinExistence type="predicted"/>
<sequence length="136" mass="16071">MHSASKNFVLHSITNTVIYLEEYSVHLIYRITHYKCHEIEPWEQDIFNMEKTSRNQVLIILETIRTTINRAAENSNFLHPVIYFFDGRMLSGEFMILRVLHVVEDFTTVFDGPNLHRRPPKEFVEEQLGIVIKDPP</sequence>
<protein>
    <submittedName>
        <fullName evidence="2">Uncharacterized protein</fullName>
    </submittedName>
</protein>
<organism evidence="1 2">
    <name type="scientific">Romanomermis culicivorax</name>
    <name type="common">Nematode worm</name>
    <dbReference type="NCBI Taxonomy" id="13658"/>
    <lineage>
        <taxon>Eukaryota</taxon>
        <taxon>Metazoa</taxon>
        <taxon>Ecdysozoa</taxon>
        <taxon>Nematoda</taxon>
        <taxon>Enoplea</taxon>
        <taxon>Dorylaimia</taxon>
        <taxon>Mermithida</taxon>
        <taxon>Mermithoidea</taxon>
        <taxon>Mermithidae</taxon>
        <taxon>Romanomermis</taxon>
    </lineage>
</organism>
<dbReference type="AlphaFoldDB" id="A0A915IGT5"/>